<evidence type="ECO:0000313" key="1">
    <source>
        <dbReference type="EMBL" id="PIO24229.1"/>
    </source>
</evidence>
<protein>
    <recommendedName>
        <fullName evidence="3">Tyrosine-protein kinase ephrin type A/B receptor-like domain-containing protein</fullName>
    </recommendedName>
</protein>
<dbReference type="SUPFAM" id="SSF57586">
    <property type="entry name" value="TNF receptor-like"/>
    <property type="match status" value="1"/>
</dbReference>
<evidence type="ECO:0000313" key="2">
    <source>
        <dbReference type="Proteomes" id="UP000228934"/>
    </source>
</evidence>
<dbReference type="OrthoDB" id="439917at2759"/>
<proteinExistence type="predicted"/>
<dbReference type="PANTHER" id="PTHR46104">
    <property type="entry name" value="GENE 9195-RELATED-RELATED"/>
    <property type="match status" value="1"/>
</dbReference>
<dbReference type="PANTHER" id="PTHR46104:SF1">
    <property type="entry name" value="GENE 9195-RELATED"/>
    <property type="match status" value="1"/>
</dbReference>
<dbReference type="SMART" id="SM01411">
    <property type="entry name" value="Ephrin_rec_like"/>
    <property type="match status" value="4"/>
</dbReference>
<gene>
    <name evidence="1" type="ORF">AB205_0130870</name>
</gene>
<dbReference type="Gene3D" id="2.10.50.10">
    <property type="entry name" value="Tumor Necrosis Factor Receptor, subunit A, domain 2"/>
    <property type="match status" value="2"/>
</dbReference>
<dbReference type="Proteomes" id="UP000228934">
    <property type="component" value="Unassembled WGS sequence"/>
</dbReference>
<keyword evidence="2" id="KW-1185">Reference proteome</keyword>
<evidence type="ECO:0008006" key="3">
    <source>
        <dbReference type="Google" id="ProtNLM"/>
    </source>
</evidence>
<reference evidence="2" key="1">
    <citation type="journal article" date="2017" name="Nat. Commun.">
        <title>The North American bullfrog draft genome provides insight into hormonal regulation of long noncoding RNA.</title>
        <authorList>
            <person name="Hammond S.A."/>
            <person name="Warren R.L."/>
            <person name="Vandervalk B.P."/>
            <person name="Kucuk E."/>
            <person name="Khan H."/>
            <person name="Gibb E.A."/>
            <person name="Pandoh P."/>
            <person name="Kirk H."/>
            <person name="Zhao Y."/>
            <person name="Jones M."/>
            <person name="Mungall A.J."/>
            <person name="Coope R."/>
            <person name="Pleasance S."/>
            <person name="Moore R.A."/>
            <person name="Holt R.A."/>
            <person name="Round J.M."/>
            <person name="Ohora S."/>
            <person name="Walle B.V."/>
            <person name="Veldhoen N."/>
            <person name="Helbing C.C."/>
            <person name="Birol I."/>
        </authorList>
    </citation>
    <scope>NUCLEOTIDE SEQUENCE [LARGE SCALE GENOMIC DNA]</scope>
</reference>
<dbReference type="EMBL" id="KV951133">
    <property type="protein sequence ID" value="PIO24229.1"/>
    <property type="molecule type" value="Genomic_DNA"/>
</dbReference>
<name>A0A2G9R8Q3_AQUCT</name>
<sequence>MCPAGTFCPAGSSFPIPCTPGKYCAFPEMSAESGLCDAGFFCIGGSSFPNPQNGEMGGLCPPGHFCGAGTSSPSPCPPGTYLPSPGAQSPHDCLPCTAGFYCSQWGNKLPDAECSEGWYCPLGTVYPQSPDYLCPIGHYCPSGSPEPKICTAGHYQDKMGQSQCQICPPGKFCGLVLLARETLDNVSANAHMPRECPLGYYCVEGTMYGLQNPCPTGTFSKKTGLISIEGCSPCPGGWFCSQPGTVTM</sequence>
<dbReference type="InterPro" id="IPR009030">
    <property type="entry name" value="Growth_fac_rcpt_cys_sf"/>
</dbReference>
<feature type="non-terminal residue" evidence="1">
    <location>
        <position position="248"/>
    </location>
</feature>
<accession>A0A2G9R8Q3</accession>
<organism evidence="1 2">
    <name type="scientific">Aquarana catesbeiana</name>
    <name type="common">American bullfrog</name>
    <name type="synonym">Rana catesbeiana</name>
    <dbReference type="NCBI Taxonomy" id="8400"/>
    <lineage>
        <taxon>Eukaryota</taxon>
        <taxon>Metazoa</taxon>
        <taxon>Chordata</taxon>
        <taxon>Craniata</taxon>
        <taxon>Vertebrata</taxon>
        <taxon>Euteleostomi</taxon>
        <taxon>Amphibia</taxon>
        <taxon>Batrachia</taxon>
        <taxon>Anura</taxon>
        <taxon>Neobatrachia</taxon>
        <taxon>Ranoidea</taxon>
        <taxon>Ranidae</taxon>
        <taxon>Aquarana</taxon>
    </lineage>
</organism>
<dbReference type="SUPFAM" id="SSF57184">
    <property type="entry name" value="Growth factor receptor domain"/>
    <property type="match status" value="1"/>
</dbReference>
<dbReference type="AlphaFoldDB" id="A0A2G9R8Q3"/>